<proteinExistence type="predicted"/>
<dbReference type="Proteomes" id="UP001054945">
    <property type="component" value="Unassembled WGS sequence"/>
</dbReference>
<dbReference type="EMBL" id="BPLR01002789">
    <property type="protein sequence ID" value="GIX77778.1"/>
    <property type="molecule type" value="Genomic_DNA"/>
</dbReference>
<dbReference type="AlphaFoldDB" id="A0AAV4N1B7"/>
<comment type="caution">
    <text evidence="2">The sequence shown here is derived from an EMBL/GenBank/DDBJ whole genome shotgun (WGS) entry which is preliminary data.</text>
</comment>
<name>A0AAV4N1B7_CAEEX</name>
<evidence type="ECO:0000313" key="2">
    <source>
        <dbReference type="EMBL" id="GIX77778.1"/>
    </source>
</evidence>
<keyword evidence="3" id="KW-1185">Reference proteome</keyword>
<organism evidence="2 3">
    <name type="scientific">Caerostris extrusa</name>
    <name type="common">Bark spider</name>
    <name type="synonym">Caerostris bankana</name>
    <dbReference type="NCBI Taxonomy" id="172846"/>
    <lineage>
        <taxon>Eukaryota</taxon>
        <taxon>Metazoa</taxon>
        <taxon>Ecdysozoa</taxon>
        <taxon>Arthropoda</taxon>
        <taxon>Chelicerata</taxon>
        <taxon>Arachnida</taxon>
        <taxon>Araneae</taxon>
        <taxon>Araneomorphae</taxon>
        <taxon>Entelegynae</taxon>
        <taxon>Araneoidea</taxon>
        <taxon>Araneidae</taxon>
        <taxon>Caerostris</taxon>
    </lineage>
</organism>
<reference evidence="2 3" key="1">
    <citation type="submission" date="2021-06" db="EMBL/GenBank/DDBJ databases">
        <title>Caerostris extrusa draft genome.</title>
        <authorList>
            <person name="Kono N."/>
            <person name="Arakawa K."/>
        </authorList>
    </citation>
    <scope>NUCLEOTIDE SEQUENCE [LARGE SCALE GENOMIC DNA]</scope>
</reference>
<evidence type="ECO:0000256" key="1">
    <source>
        <dbReference type="SAM" id="MobiDB-lite"/>
    </source>
</evidence>
<gene>
    <name evidence="2" type="ORF">CEXT_575141</name>
</gene>
<feature type="non-terminal residue" evidence="2">
    <location>
        <position position="1"/>
    </location>
</feature>
<evidence type="ECO:0000313" key="3">
    <source>
        <dbReference type="Proteomes" id="UP001054945"/>
    </source>
</evidence>
<feature type="region of interest" description="Disordered" evidence="1">
    <location>
        <begin position="27"/>
        <end position="53"/>
    </location>
</feature>
<accession>A0AAV4N1B7</accession>
<protein>
    <submittedName>
        <fullName evidence="2">Uncharacterized protein</fullName>
    </submittedName>
</protein>
<sequence>ETRSMMILSNRSLDQISVEFGFKDSIEEEESPRRGSGRGCGNLRASPNLGNEFPNSSKGLQLRAGFNFCMAWINGGQKWARVIFRCSDLRLQ</sequence>